<proteinExistence type="predicted"/>
<dbReference type="AlphaFoldDB" id="A2SP93"/>
<gene>
    <name evidence="2" type="ordered locus">Mpe_B0618</name>
</gene>
<name>A2SP93_METPP</name>
<evidence type="ECO:0000256" key="1">
    <source>
        <dbReference type="ARBA" id="ARBA00022763"/>
    </source>
</evidence>
<dbReference type="InterPro" id="IPR043502">
    <property type="entry name" value="DNA/RNA_pol_sf"/>
</dbReference>
<dbReference type="InterPro" id="IPR050356">
    <property type="entry name" value="SulA_CellDiv_inhibitor"/>
</dbReference>
<keyword evidence="2" id="KW-0614">Plasmid</keyword>
<dbReference type="Proteomes" id="UP000000366">
    <property type="component" value="Plasmid RPME01"/>
</dbReference>
<dbReference type="PANTHER" id="PTHR35369:SF2">
    <property type="entry name" value="BLR3025 PROTEIN"/>
    <property type="match status" value="1"/>
</dbReference>
<geneLocation type="plasmid" evidence="2 3">
    <name>RPME01</name>
</geneLocation>
<evidence type="ECO:0008006" key="4">
    <source>
        <dbReference type="Google" id="ProtNLM"/>
    </source>
</evidence>
<accession>A2SP93</accession>
<protein>
    <recommendedName>
        <fullName evidence="4">UmuC domain-containing protein</fullName>
    </recommendedName>
</protein>
<dbReference type="GO" id="GO:0006281">
    <property type="term" value="P:DNA repair"/>
    <property type="evidence" value="ECO:0007669"/>
    <property type="project" value="TreeGrafter"/>
</dbReference>
<evidence type="ECO:0000313" key="3">
    <source>
        <dbReference type="Proteomes" id="UP000000366"/>
    </source>
</evidence>
<dbReference type="KEGG" id="mpt:Mpe_B0618"/>
<keyword evidence="3" id="KW-1185">Reference proteome</keyword>
<keyword evidence="1" id="KW-0227">DNA damage</keyword>
<dbReference type="HOGENOM" id="CLU_028184_0_0_4"/>
<dbReference type="CDD" id="cd03468">
    <property type="entry name" value="PolY_like"/>
    <property type="match status" value="1"/>
</dbReference>
<dbReference type="SUPFAM" id="SSF56672">
    <property type="entry name" value="DNA/RNA polymerases"/>
    <property type="match status" value="1"/>
</dbReference>
<reference evidence="2 3" key="1">
    <citation type="journal article" date="2007" name="J. Bacteriol.">
        <title>Whole-genome analysis of the methyl tert-butyl ether-degrading beta-proteobacterium Methylibium petroleiphilum PM1.</title>
        <authorList>
            <person name="Kane S.R."/>
            <person name="Chakicherla A.Y."/>
            <person name="Chain P.S.G."/>
            <person name="Schmidt R."/>
            <person name="Shin M.W."/>
            <person name="Legler T.C."/>
            <person name="Scow K.M."/>
            <person name="Larimer F.W."/>
            <person name="Lucas S.M."/>
            <person name="Richardson P.M."/>
            <person name="Hristova K.R."/>
        </authorList>
    </citation>
    <scope>NUCLEOTIDE SEQUENCE [LARGE SCALE GENOMIC DNA]</scope>
    <source>
        <strain evidence="3">ATCC BAA-1232 / LMG 22953 / PM1</strain>
        <plasmid evidence="2 3">RPME01</plasmid>
    </source>
</reference>
<dbReference type="eggNOG" id="COG0389">
    <property type="taxonomic scope" value="Bacteria"/>
</dbReference>
<sequence>MEVEASLRLFGGKRALRERIRTEGAELGVAVASWASTSLAALAFARAGVENGFARPLTEGLDRLPLEVLSASGPHRPTLARLGCKTLGDVRKLPRGGVSRRFDKELLTALDQAYGLRPEAHAWVELPEQFRARLELMSRVELAAAMMFGVRRLILQMCGWLAARHSGAGGFVLRWAHDAMRSKSAGEGGQLTIRTGEPTRSAEHFSRLLNEHLAKTELLAPVGDLELEAVDVQALEETSGSLLPDTVRQGETLREVLERISARLGPERVLRPVVTEDHRLEWAQCWQPAAEKLPRESSCLDVPQPSWVLPEPLKLATRGPKPMYQGELHLLAGPHRVEGGWWHRVQTPSGQDNRHVQRDYWVALSESAGVLWVFQERLADEDAAWYLHGIFA</sequence>
<dbReference type="PANTHER" id="PTHR35369">
    <property type="entry name" value="BLR3025 PROTEIN-RELATED"/>
    <property type="match status" value="1"/>
</dbReference>
<dbReference type="EMBL" id="CP000556">
    <property type="protein sequence ID" value="ABM97382.1"/>
    <property type="molecule type" value="Genomic_DNA"/>
</dbReference>
<evidence type="ECO:0000313" key="2">
    <source>
        <dbReference type="EMBL" id="ABM97382.1"/>
    </source>
</evidence>
<organism evidence="2 3">
    <name type="scientific">Methylibium petroleiphilum (strain ATCC BAA-1232 / LMG 22953 / PM1)</name>
    <dbReference type="NCBI Taxonomy" id="420662"/>
    <lineage>
        <taxon>Bacteria</taxon>
        <taxon>Pseudomonadati</taxon>
        <taxon>Pseudomonadota</taxon>
        <taxon>Betaproteobacteria</taxon>
        <taxon>Burkholderiales</taxon>
        <taxon>Sphaerotilaceae</taxon>
        <taxon>Methylibium</taxon>
    </lineage>
</organism>